<keyword evidence="2" id="KW-1133">Transmembrane helix</keyword>
<keyword evidence="2" id="KW-0812">Transmembrane</keyword>
<evidence type="ECO:0008006" key="6">
    <source>
        <dbReference type="Google" id="ProtNLM"/>
    </source>
</evidence>
<sequence length="235" mass="26966">MKMYKSFFTIALITLFSLNIFAQTTETVKEEAKTEVKTQDATKQATSTPTVKKKVVKTPRKAYLDDGTIKEQFDYMMKVSNRYEDKKIIKINSLNRFESNVKDSLDFVKKNLADSKSLTTAQQKEITSLKNELESVKKNLDETVNSKDSMALLGMELPKSTYNTIMWVLILGSLIIAGICFFLFKRSNVVTVETKETLVDVREEFETHRKNALVREQKLARKLQDEVIKNKNLGL</sequence>
<evidence type="ECO:0000256" key="1">
    <source>
        <dbReference type="SAM" id="Coils"/>
    </source>
</evidence>
<gene>
    <name evidence="4" type="ORF">L3049_18910</name>
</gene>
<name>A0ABT5VXB9_9BACT</name>
<keyword evidence="5" id="KW-1185">Reference proteome</keyword>
<keyword evidence="1" id="KW-0175">Coiled coil</keyword>
<feature type="signal peptide" evidence="3">
    <location>
        <begin position="1"/>
        <end position="22"/>
    </location>
</feature>
<reference evidence="4 5" key="1">
    <citation type="submission" date="2022-01" db="EMBL/GenBank/DDBJ databases">
        <title>Labilibaculum sp. nov, a marine bacterium isolated from Antarctica.</title>
        <authorList>
            <person name="Dai W."/>
        </authorList>
    </citation>
    <scope>NUCLEOTIDE SEQUENCE [LARGE SCALE GENOMIC DNA]</scope>
    <source>
        <strain evidence="4 5">DW002</strain>
    </source>
</reference>
<feature type="transmembrane region" description="Helical" evidence="2">
    <location>
        <begin position="165"/>
        <end position="184"/>
    </location>
</feature>
<proteinExistence type="predicted"/>
<feature type="coiled-coil region" evidence="1">
    <location>
        <begin position="119"/>
        <end position="146"/>
    </location>
</feature>
<dbReference type="Proteomes" id="UP001528920">
    <property type="component" value="Unassembled WGS sequence"/>
</dbReference>
<dbReference type="SUPFAM" id="SSF58100">
    <property type="entry name" value="Bacterial hemolysins"/>
    <property type="match status" value="1"/>
</dbReference>
<accession>A0ABT5VXB9</accession>
<evidence type="ECO:0000313" key="5">
    <source>
        <dbReference type="Proteomes" id="UP001528920"/>
    </source>
</evidence>
<evidence type="ECO:0000256" key="2">
    <source>
        <dbReference type="SAM" id="Phobius"/>
    </source>
</evidence>
<evidence type="ECO:0000256" key="3">
    <source>
        <dbReference type="SAM" id="SignalP"/>
    </source>
</evidence>
<evidence type="ECO:0000313" key="4">
    <source>
        <dbReference type="EMBL" id="MDE5420066.1"/>
    </source>
</evidence>
<dbReference type="RefSeq" id="WP_275111397.1">
    <property type="nucleotide sequence ID" value="NZ_JAKJSC010000007.1"/>
</dbReference>
<keyword evidence="3" id="KW-0732">Signal</keyword>
<organism evidence="4 5">
    <name type="scientific">Paralabilibaculum antarcticum</name>
    <dbReference type="NCBI Taxonomy" id="2912572"/>
    <lineage>
        <taxon>Bacteria</taxon>
        <taxon>Pseudomonadati</taxon>
        <taxon>Bacteroidota</taxon>
        <taxon>Bacteroidia</taxon>
        <taxon>Marinilabiliales</taxon>
        <taxon>Marinifilaceae</taxon>
        <taxon>Paralabilibaculum</taxon>
    </lineage>
</organism>
<keyword evidence="2" id="KW-0472">Membrane</keyword>
<comment type="caution">
    <text evidence="4">The sequence shown here is derived from an EMBL/GenBank/DDBJ whole genome shotgun (WGS) entry which is preliminary data.</text>
</comment>
<feature type="chain" id="PRO_5046115275" description="tRNA (Guanine-N1)-methyltransferase" evidence="3">
    <location>
        <begin position="23"/>
        <end position="235"/>
    </location>
</feature>
<protein>
    <recommendedName>
        <fullName evidence="6">tRNA (Guanine-N1)-methyltransferase</fullName>
    </recommendedName>
</protein>
<dbReference type="EMBL" id="JAKJSC010000007">
    <property type="protein sequence ID" value="MDE5420066.1"/>
    <property type="molecule type" value="Genomic_DNA"/>
</dbReference>